<dbReference type="EMBL" id="MSLT01000012">
    <property type="protein sequence ID" value="OUD14376.1"/>
    <property type="molecule type" value="Genomic_DNA"/>
</dbReference>
<comment type="subunit">
    <text evidence="5">Homodimer or homotetramer.</text>
</comment>
<evidence type="ECO:0000259" key="9">
    <source>
        <dbReference type="PROSITE" id="PS51006"/>
    </source>
</evidence>
<dbReference type="OrthoDB" id="9793120at2"/>
<evidence type="ECO:0000256" key="6">
    <source>
        <dbReference type="PROSITE-ProRule" id="PRU00354"/>
    </source>
</evidence>
<evidence type="ECO:0000256" key="1">
    <source>
        <dbReference type="ARBA" id="ARBA00007867"/>
    </source>
</evidence>
<dbReference type="InterPro" id="IPR035246">
    <property type="entry name" value="Spermidine_synt_N"/>
</dbReference>
<dbReference type="PANTHER" id="PTHR11558">
    <property type="entry name" value="SPERMIDINE/SPERMINE SYNTHASE"/>
    <property type="match status" value="1"/>
</dbReference>
<dbReference type="NCBIfam" id="TIGR00417">
    <property type="entry name" value="speE"/>
    <property type="match status" value="1"/>
</dbReference>
<dbReference type="PANTHER" id="PTHR11558:SF11">
    <property type="entry name" value="SPERMIDINE SYNTHASE"/>
    <property type="match status" value="1"/>
</dbReference>
<dbReference type="GO" id="GO:0005829">
    <property type="term" value="C:cytosol"/>
    <property type="evidence" value="ECO:0007669"/>
    <property type="project" value="TreeGrafter"/>
</dbReference>
<dbReference type="Gene3D" id="3.40.50.150">
    <property type="entry name" value="Vaccinia Virus protein VP39"/>
    <property type="match status" value="1"/>
</dbReference>
<evidence type="ECO:0000256" key="4">
    <source>
        <dbReference type="ARBA" id="ARBA00023115"/>
    </source>
</evidence>
<feature type="binding site" evidence="5">
    <location>
        <begin position="160"/>
        <end position="163"/>
    </location>
    <ligand>
        <name>spermidine</name>
        <dbReference type="ChEBI" id="CHEBI:57834"/>
    </ligand>
</feature>
<keyword evidence="3 5" id="KW-0745">Spermidine biosynthesis</keyword>
<comment type="function">
    <text evidence="5">Catalyzes the irreversible transfer of a propylamine group from the amino donor S-adenosylmethioninamine (decarboxy-AdoMet) to putrescine (1,4-diaminobutane) to yield spermidine.</text>
</comment>
<evidence type="ECO:0000256" key="8">
    <source>
        <dbReference type="RuleBase" id="RU003837"/>
    </source>
</evidence>
<evidence type="ECO:0000256" key="7">
    <source>
        <dbReference type="RuleBase" id="RU003836"/>
    </source>
</evidence>
<name>A0A251X8Q2_9GAMM</name>
<feature type="domain" description="PABS" evidence="9">
    <location>
        <begin position="4"/>
        <end position="241"/>
    </location>
</feature>
<dbReference type="InterPro" id="IPR030373">
    <property type="entry name" value="PABS_CS"/>
</dbReference>
<dbReference type="PROSITE" id="PS01330">
    <property type="entry name" value="PABS_1"/>
    <property type="match status" value="1"/>
</dbReference>
<dbReference type="RefSeq" id="WP_086488155.1">
    <property type="nucleotide sequence ID" value="NZ_MSLT01000012.1"/>
</dbReference>
<dbReference type="Pfam" id="PF01564">
    <property type="entry name" value="Spermine_synth"/>
    <property type="match status" value="1"/>
</dbReference>
<reference evidence="10 11" key="1">
    <citation type="submission" date="2016-12" db="EMBL/GenBank/DDBJ databases">
        <title>Thioflexothrix psekupsii D3 genome sequencing and assembly.</title>
        <authorList>
            <person name="Fomenkov A."/>
            <person name="Vincze T."/>
            <person name="Grabovich M."/>
            <person name="Anton B.P."/>
            <person name="Dubinina G."/>
            <person name="Orlova M."/>
            <person name="Belousova E."/>
            <person name="Roberts R.J."/>
        </authorList>
    </citation>
    <scope>NUCLEOTIDE SEQUENCE [LARGE SCALE GENOMIC DNA]</scope>
    <source>
        <strain evidence="10">D3</strain>
    </source>
</reference>
<feature type="active site" description="Proton acceptor" evidence="5 6">
    <location>
        <position position="160"/>
    </location>
</feature>
<feature type="binding site" evidence="5">
    <location>
        <position position="167"/>
    </location>
    <ligand>
        <name>S-methyl-5'-thioadenosine</name>
        <dbReference type="ChEBI" id="CHEBI:17509"/>
    </ligand>
</feature>
<comment type="catalytic activity">
    <reaction evidence="5 8">
        <text>S-adenosyl 3-(methylsulfanyl)propylamine + putrescine = S-methyl-5'-thioadenosine + spermidine + H(+)</text>
        <dbReference type="Rhea" id="RHEA:12721"/>
        <dbReference type="ChEBI" id="CHEBI:15378"/>
        <dbReference type="ChEBI" id="CHEBI:17509"/>
        <dbReference type="ChEBI" id="CHEBI:57443"/>
        <dbReference type="ChEBI" id="CHEBI:57834"/>
        <dbReference type="ChEBI" id="CHEBI:326268"/>
        <dbReference type="EC" id="2.5.1.16"/>
    </reaction>
</comment>
<feature type="binding site" evidence="5">
    <location>
        <begin position="141"/>
        <end position="142"/>
    </location>
    <ligand>
        <name>S-methyl-5'-thioadenosine</name>
        <dbReference type="ChEBI" id="CHEBI:17509"/>
    </ligand>
</feature>
<dbReference type="Pfam" id="PF17284">
    <property type="entry name" value="Spermine_synt_N"/>
    <property type="match status" value="1"/>
</dbReference>
<feature type="binding site" evidence="5">
    <location>
        <position position="66"/>
    </location>
    <ligand>
        <name>spermidine</name>
        <dbReference type="ChEBI" id="CHEBI:57834"/>
    </ligand>
</feature>
<dbReference type="InterPro" id="IPR029063">
    <property type="entry name" value="SAM-dependent_MTases_sf"/>
</dbReference>
<gene>
    <name evidence="5" type="primary">speE</name>
    <name evidence="10" type="ORF">TPSD3_08665</name>
</gene>
<dbReference type="AlphaFoldDB" id="A0A251X8Q2"/>
<feature type="binding site" evidence="5">
    <location>
        <position position="90"/>
    </location>
    <ligand>
        <name>spermidine</name>
        <dbReference type="ChEBI" id="CHEBI:57834"/>
    </ligand>
</feature>
<dbReference type="SUPFAM" id="SSF53335">
    <property type="entry name" value="S-adenosyl-L-methionine-dependent methyltransferases"/>
    <property type="match status" value="1"/>
</dbReference>
<comment type="similarity">
    <text evidence="1 5 7">Belongs to the spermidine/spermine synthase family.</text>
</comment>
<dbReference type="InterPro" id="IPR037163">
    <property type="entry name" value="Spermidine_synt_N_sf"/>
</dbReference>
<comment type="caution">
    <text evidence="10">The sequence shown here is derived from an EMBL/GenBank/DDBJ whole genome shotgun (WGS) entry which is preliminary data.</text>
</comment>
<dbReference type="InterPro" id="IPR030374">
    <property type="entry name" value="PABS"/>
</dbReference>
<dbReference type="PROSITE" id="PS51006">
    <property type="entry name" value="PABS_2"/>
    <property type="match status" value="1"/>
</dbReference>
<proteinExistence type="inferred from homology"/>
<evidence type="ECO:0000256" key="3">
    <source>
        <dbReference type="ARBA" id="ARBA00023066"/>
    </source>
</evidence>
<dbReference type="InterPro" id="IPR001045">
    <property type="entry name" value="Spermi_synthase"/>
</dbReference>
<sequence length="281" mass="31509">MIIENWFLDDDVMGADCVTALKIKAKLHEEQSPFQKIAIYDTEKFGHLMTIDGVIMLTARDNFFYHEMLAHPALFIHDNPRDILIIGGGDCGTLREVLKHEQIEKVTQVEIDERVTALATRYFPELCVANGDVRARLLFEDGIAWVKNAPDASLDVIIIDSTDPVGPAEGLFNAPFYAECRRVLRSDGILVQQSESPFLHFDTFRATGEAMRAVGFTETQALLFPQCVYPSGLWSATLARSQSLTKYRVKDAEQKSFDTMYYSAEIHAASLVLPPFLRGNG</sequence>
<evidence type="ECO:0000313" key="11">
    <source>
        <dbReference type="Proteomes" id="UP000194798"/>
    </source>
</evidence>
<evidence type="ECO:0000313" key="10">
    <source>
        <dbReference type="EMBL" id="OUD14376.1"/>
    </source>
</evidence>
<protein>
    <recommendedName>
        <fullName evidence="5">Polyamine aminopropyltransferase</fullName>
    </recommendedName>
    <alternativeName>
        <fullName evidence="5">Putrescine aminopropyltransferase</fullName>
        <shortName evidence="5">PAPT</shortName>
    </alternativeName>
    <alternativeName>
        <fullName evidence="5">Spermidine synthase</fullName>
        <shortName evidence="5">SPDS</shortName>
        <shortName evidence="5">SPDSY</shortName>
        <ecNumber evidence="5">2.5.1.16</ecNumber>
    </alternativeName>
</protein>
<dbReference type="NCBIfam" id="NF002010">
    <property type="entry name" value="PRK00811.1"/>
    <property type="match status" value="1"/>
</dbReference>
<keyword evidence="11" id="KW-1185">Reference proteome</keyword>
<comment type="pathway">
    <text evidence="5">Amine and polyamine biosynthesis; spermidine biosynthesis; spermidine from putrescine: step 1/1.</text>
</comment>
<dbReference type="GO" id="GO:0004766">
    <property type="term" value="F:spermidine synthase activity"/>
    <property type="evidence" value="ECO:0007669"/>
    <property type="project" value="UniProtKB-UniRule"/>
</dbReference>
<keyword evidence="4 5" id="KW-0620">Polyamine biosynthesis</keyword>
<evidence type="ECO:0000256" key="5">
    <source>
        <dbReference type="HAMAP-Rule" id="MF_00198"/>
    </source>
</evidence>
<keyword evidence="2 5" id="KW-0808">Transferase</keyword>
<dbReference type="Gene3D" id="2.30.140.10">
    <property type="entry name" value="Spermidine synthase, tetramerisation domain"/>
    <property type="match status" value="1"/>
</dbReference>
<evidence type="ECO:0000256" key="2">
    <source>
        <dbReference type="ARBA" id="ARBA00022679"/>
    </source>
</evidence>
<organism evidence="10 11">
    <name type="scientific">Thioflexithrix psekupsensis</name>
    <dbReference type="NCBI Taxonomy" id="1570016"/>
    <lineage>
        <taxon>Bacteria</taxon>
        <taxon>Pseudomonadati</taxon>
        <taxon>Pseudomonadota</taxon>
        <taxon>Gammaproteobacteria</taxon>
        <taxon>Thiotrichales</taxon>
        <taxon>Thioflexithrix</taxon>
    </lineage>
</organism>
<dbReference type="HAMAP" id="MF_00198">
    <property type="entry name" value="Spermidine_synth"/>
    <property type="match status" value="1"/>
</dbReference>
<feature type="binding site" evidence="5">
    <location>
        <position position="110"/>
    </location>
    <ligand>
        <name>S-methyl-5'-thioadenosine</name>
        <dbReference type="ChEBI" id="CHEBI:17509"/>
    </ligand>
</feature>
<dbReference type="GO" id="GO:0008295">
    <property type="term" value="P:spermidine biosynthetic process"/>
    <property type="evidence" value="ECO:0007669"/>
    <property type="project" value="UniProtKB-UniRule"/>
</dbReference>
<dbReference type="UniPathway" id="UPA00248">
    <property type="reaction ID" value="UER00314"/>
</dbReference>
<accession>A0A251X8Q2</accession>
<dbReference type="Proteomes" id="UP000194798">
    <property type="component" value="Unassembled WGS sequence"/>
</dbReference>
<dbReference type="CDD" id="cd02440">
    <property type="entry name" value="AdoMet_MTases"/>
    <property type="match status" value="1"/>
</dbReference>
<feature type="binding site" evidence="5">
    <location>
        <position position="35"/>
    </location>
    <ligand>
        <name>S-methyl-5'-thioadenosine</name>
        <dbReference type="ChEBI" id="CHEBI:17509"/>
    </ligand>
</feature>
<dbReference type="EC" id="2.5.1.16" evidence="5"/>